<evidence type="ECO:0000256" key="9">
    <source>
        <dbReference type="SAM" id="SignalP"/>
    </source>
</evidence>
<feature type="signal peptide" evidence="9">
    <location>
        <begin position="1"/>
        <end position="17"/>
    </location>
</feature>
<evidence type="ECO:0000313" key="11">
    <source>
        <dbReference type="Proteomes" id="UP000578622"/>
    </source>
</evidence>
<dbReference type="PROSITE" id="PS51257">
    <property type="entry name" value="PROKAR_LIPOPROTEIN"/>
    <property type="match status" value="1"/>
</dbReference>
<feature type="compositionally biased region" description="Polar residues" evidence="8">
    <location>
        <begin position="38"/>
        <end position="53"/>
    </location>
</feature>
<evidence type="ECO:0000256" key="5">
    <source>
        <dbReference type="ARBA" id="ARBA00022692"/>
    </source>
</evidence>
<dbReference type="SUPFAM" id="SSF56954">
    <property type="entry name" value="Outer membrane efflux proteins (OEP)"/>
    <property type="match status" value="1"/>
</dbReference>
<gene>
    <name evidence="10" type="ORF">FHW20_004322</name>
</gene>
<dbReference type="Pfam" id="PF02321">
    <property type="entry name" value="OEP"/>
    <property type="match status" value="2"/>
</dbReference>
<keyword evidence="6" id="KW-0472">Membrane</keyword>
<comment type="caution">
    <text evidence="10">The sequence shown here is derived from an EMBL/GenBank/DDBJ whole genome shotgun (WGS) entry which is preliminary data.</text>
</comment>
<dbReference type="PANTHER" id="PTHR30026">
    <property type="entry name" value="OUTER MEMBRANE PROTEIN TOLC"/>
    <property type="match status" value="1"/>
</dbReference>
<evidence type="ECO:0000256" key="6">
    <source>
        <dbReference type="ARBA" id="ARBA00023136"/>
    </source>
</evidence>
<dbReference type="PANTHER" id="PTHR30026:SF22">
    <property type="entry name" value="OUTER MEMBRANE EFFLUX PROTEIN"/>
    <property type="match status" value="1"/>
</dbReference>
<evidence type="ECO:0000256" key="4">
    <source>
        <dbReference type="ARBA" id="ARBA00022452"/>
    </source>
</evidence>
<evidence type="ECO:0000256" key="1">
    <source>
        <dbReference type="ARBA" id="ARBA00004442"/>
    </source>
</evidence>
<dbReference type="InterPro" id="IPR051906">
    <property type="entry name" value="TolC-like"/>
</dbReference>
<proteinExistence type="inferred from homology"/>
<comment type="subcellular location">
    <subcellularLocation>
        <location evidence="1">Cell outer membrane</location>
    </subcellularLocation>
</comment>
<dbReference type="RefSeq" id="WP_247882247.1">
    <property type="nucleotide sequence ID" value="NZ_JACGXG010000010.1"/>
</dbReference>
<feature type="chain" id="PRO_5047444657" evidence="9">
    <location>
        <begin position="18"/>
        <end position="480"/>
    </location>
</feature>
<dbReference type="EMBL" id="JACGXG010000010">
    <property type="protein sequence ID" value="MBA8853342.1"/>
    <property type="molecule type" value="Genomic_DNA"/>
</dbReference>
<evidence type="ECO:0000256" key="8">
    <source>
        <dbReference type="SAM" id="MobiDB-lite"/>
    </source>
</evidence>
<keyword evidence="4" id="KW-1134">Transmembrane beta strand</keyword>
<evidence type="ECO:0000313" key="10">
    <source>
        <dbReference type="EMBL" id="MBA8853342.1"/>
    </source>
</evidence>
<keyword evidence="5" id="KW-0812">Transmembrane</keyword>
<accession>A0ABR6AV55</accession>
<organism evidence="10 11">
    <name type="scientific">Brucella intermedia</name>
    <dbReference type="NCBI Taxonomy" id="94625"/>
    <lineage>
        <taxon>Bacteria</taxon>
        <taxon>Pseudomonadati</taxon>
        <taxon>Pseudomonadota</taxon>
        <taxon>Alphaproteobacteria</taxon>
        <taxon>Hyphomicrobiales</taxon>
        <taxon>Brucellaceae</taxon>
        <taxon>Brucella/Ochrobactrum group</taxon>
        <taxon>Brucella</taxon>
    </lineage>
</organism>
<reference evidence="10 11" key="1">
    <citation type="submission" date="2020-07" db="EMBL/GenBank/DDBJ databases">
        <title>Genomic Encyclopedia of Type Strains, Phase IV (KMG-V): Genome sequencing to study the core and pangenomes of soil and plant-associated prokaryotes.</title>
        <authorList>
            <person name="Whitman W."/>
        </authorList>
    </citation>
    <scope>NUCLEOTIDE SEQUENCE [LARGE SCALE GENOMIC DNA]</scope>
    <source>
        <strain evidence="10 11">RH4WT92</strain>
    </source>
</reference>
<keyword evidence="3" id="KW-0813">Transport</keyword>
<protein>
    <submittedName>
        <fullName evidence="10">Adhesin transport system outer membrane protein</fullName>
    </submittedName>
</protein>
<keyword evidence="9" id="KW-0732">Signal</keyword>
<dbReference type="Gene3D" id="1.20.1600.10">
    <property type="entry name" value="Outer membrane efflux proteins (OEP)"/>
    <property type="match status" value="1"/>
</dbReference>
<sequence length="480" mass="51204">MNKPIPAWRTVIGTALAGLLLSSCTTTDPAVSDMAPTLTPSSRNTEAAGQRTSATAAHTAAAKPLPLPAAGSRITLENAVHTALNWHPSIDEAVAKIGEADAEIEVARAGYFPKVQGGLNGNYRSADGGEWRPKLNVSASQMIYDFGKVSSAVEARTAGANVSRAQLLLGVDVLVRDTANAVIEVQRYRALLTVAKNQLSGVQAIASLVTQRSDKGASTRSDEIQAAARVQAAQSTVLEITGQLQRWENTLANLLGRSGAVNIDANVPKWLSSTCNASEPDWSQAPGLLQAEARKAEAVAQLKLSRARVMPTLALEAGSGYGFNQSSSREDYRDQPDFTIGLNLTGDLYDGGAKAAARNAATHALTAAEAAIRNSRFDINNSLTQARSQTGSLQQLLASLSARDGMMRQTRDLYRQQYIELGTRTLLDLLNAEQELHQAGFDTANTVHDLRKLGVECMFSSGRSRQFFALQGMTIKGITL</sequence>
<feature type="region of interest" description="Disordered" evidence="8">
    <location>
        <begin position="31"/>
        <end position="61"/>
    </location>
</feature>
<dbReference type="Proteomes" id="UP000578622">
    <property type="component" value="Unassembled WGS sequence"/>
</dbReference>
<evidence type="ECO:0000256" key="2">
    <source>
        <dbReference type="ARBA" id="ARBA00007613"/>
    </source>
</evidence>
<comment type="similarity">
    <text evidence="2">Belongs to the outer membrane factor (OMF) (TC 1.B.17) family.</text>
</comment>
<name>A0ABR6AV55_9HYPH</name>
<dbReference type="InterPro" id="IPR003423">
    <property type="entry name" value="OMP_efflux"/>
</dbReference>
<keyword evidence="11" id="KW-1185">Reference proteome</keyword>
<evidence type="ECO:0000256" key="3">
    <source>
        <dbReference type="ARBA" id="ARBA00022448"/>
    </source>
</evidence>
<keyword evidence="7" id="KW-0998">Cell outer membrane</keyword>
<evidence type="ECO:0000256" key="7">
    <source>
        <dbReference type="ARBA" id="ARBA00023237"/>
    </source>
</evidence>